<organism evidence="7">
    <name type="scientific">Nilaparvata lugens</name>
    <name type="common">Brown planthopper</name>
    <dbReference type="NCBI Taxonomy" id="108931"/>
    <lineage>
        <taxon>Eukaryota</taxon>
        <taxon>Metazoa</taxon>
        <taxon>Ecdysozoa</taxon>
        <taxon>Arthropoda</taxon>
        <taxon>Hexapoda</taxon>
        <taxon>Insecta</taxon>
        <taxon>Pterygota</taxon>
        <taxon>Neoptera</taxon>
        <taxon>Paraneoptera</taxon>
        <taxon>Hemiptera</taxon>
        <taxon>Auchenorrhyncha</taxon>
        <taxon>Fulgoroidea</taxon>
        <taxon>Delphacidae</taxon>
        <taxon>Delphacinae</taxon>
        <taxon>Nilaparvata</taxon>
    </lineage>
</organism>
<dbReference type="OrthoDB" id="6360815at2759"/>
<dbReference type="PROSITE" id="PS00259">
    <property type="entry name" value="GASTRIN"/>
    <property type="match status" value="1"/>
</dbReference>
<dbReference type="AlphaFoldDB" id="A0A0A6Z956"/>
<feature type="chain" id="PRO_5002024847" evidence="6">
    <location>
        <begin position="28"/>
        <end position="138"/>
    </location>
</feature>
<accession>A0A0A6Z956</accession>
<dbReference type="EMBL" id="JQ866934">
    <property type="protein sequence ID" value="AFW19802.1"/>
    <property type="molecule type" value="mRNA"/>
</dbReference>
<dbReference type="Pfam" id="PF08257">
    <property type="entry name" value="Sulfakinin"/>
    <property type="match status" value="2"/>
</dbReference>
<protein>
    <submittedName>
        <fullName evidence="7">Sulfakinin</fullName>
    </submittedName>
</protein>
<dbReference type="GO" id="GO:0007218">
    <property type="term" value="P:neuropeptide signaling pathway"/>
    <property type="evidence" value="ECO:0007669"/>
    <property type="project" value="UniProtKB-KW"/>
</dbReference>
<evidence type="ECO:0000256" key="4">
    <source>
        <dbReference type="ARBA" id="ARBA00022815"/>
    </source>
</evidence>
<reference evidence="7" key="1">
    <citation type="submission" date="2012-03" db="EMBL/GenBank/DDBJ databases">
        <title>Neuropeptide and peptide hormone genes in Nilaparvata lugens.</title>
        <authorList>
            <person name="Liu X.G."/>
            <person name="Ren Y.D."/>
            <person name="Liu X.T."/>
        </authorList>
    </citation>
    <scope>NUCLEOTIDE SEQUENCE</scope>
</reference>
<evidence type="ECO:0000256" key="2">
    <source>
        <dbReference type="ARBA" id="ARBA00006273"/>
    </source>
</evidence>
<proteinExistence type="evidence at transcript level"/>
<dbReference type="GO" id="GO:0005576">
    <property type="term" value="C:extracellular region"/>
    <property type="evidence" value="ECO:0007669"/>
    <property type="project" value="UniProtKB-SubCell"/>
</dbReference>
<comment type="subcellular location">
    <subcellularLocation>
        <location evidence="1">Secreted</location>
    </subcellularLocation>
</comment>
<keyword evidence="4" id="KW-0027">Amidation</keyword>
<dbReference type="InterPro" id="IPR013259">
    <property type="entry name" value="Sulfakinin"/>
</dbReference>
<evidence type="ECO:0000256" key="3">
    <source>
        <dbReference type="ARBA" id="ARBA00022525"/>
    </source>
</evidence>
<evidence type="ECO:0000313" key="7">
    <source>
        <dbReference type="EMBL" id="AFW19802.1"/>
    </source>
</evidence>
<evidence type="ECO:0000256" key="6">
    <source>
        <dbReference type="SAM" id="SignalP"/>
    </source>
</evidence>
<keyword evidence="5" id="KW-0527">Neuropeptide</keyword>
<evidence type="ECO:0000256" key="5">
    <source>
        <dbReference type="ARBA" id="ARBA00023320"/>
    </source>
</evidence>
<keyword evidence="6" id="KW-0732">Signal</keyword>
<dbReference type="InterPro" id="IPR013152">
    <property type="entry name" value="Gastrin/cholecystokinin_CS"/>
</dbReference>
<feature type="signal peptide" evidence="6">
    <location>
        <begin position="1"/>
        <end position="27"/>
    </location>
</feature>
<sequence length="138" mass="15077">MGCSTMTAVLLTVSVFLLLQHQVGVLANGAAASASELMTSSSNDLVTSNRGQTGRRRASLPVILSQARPNSKGGQLIRARLTPLEPLISDLLIDDVDDMMEIGKRQSDDYGHMRFGKRGEADDKFDDYGHMRFGRDHV</sequence>
<name>A0A0A6Z956_NILLU</name>
<evidence type="ECO:0000256" key="1">
    <source>
        <dbReference type="ARBA" id="ARBA00004613"/>
    </source>
</evidence>
<keyword evidence="3" id="KW-0964">Secreted</keyword>
<comment type="similarity">
    <text evidence="2">Belongs to the gastrin/cholecystokinin family.</text>
</comment>